<feature type="domain" description="Fibrinogen C-terminal" evidence="3">
    <location>
        <begin position="87"/>
        <end position="318"/>
    </location>
</feature>
<keyword evidence="1" id="KW-0175">Coiled coil</keyword>
<dbReference type="PROSITE" id="PS51406">
    <property type="entry name" value="FIBRINOGEN_C_2"/>
    <property type="match status" value="1"/>
</dbReference>
<dbReference type="Gene3D" id="3.90.215.10">
    <property type="entry name" value="Gamma Fibrinogen, chain A, domain 1"/>
    <property type="match status" value="1"/>
</dbReference>
<reference evidence="4" key="1">
    <citation type="submission" date="2021-01" db="UniProtKB">
        <authorList>
            <consortium name="EnsemblMetazoa"/>
        </authorList>
    </citation>
    <scope>IDENTIFICATION</scope>
</reference>
<accession>A0A7M5X642</accession>
<name>A0A7M5X642_9CNID</name>
<feature type="chain" id="PRO_5029707193" description="Fibrinogen C-terminal domain-containing protein" evidence="2">
    <location>
        <begin position="19"/>
        <end position="318"/>
    </location>
</feature>
<protein>
    <recommendedName>
        <fullName evidence="3">Fibrinogen C-terminal domain-containing protein</fullName>
    </recommendedName>
</protein>
<dbReference type="InterPro" id="IPR036056">
    <property type="entry name" value="Fibrinogen-like_C"/>
</dbReference>
<evidence type="ECO:0000256" key="2">
    <source>
        <dbReference type="SAM" id="SignalP"/>
    </source>
</evidence>
<evidence type="ECO:0000313" key="5">
    <source>
        <dbReference type="Proteomes" id="UP000594262"/>
    </source>
</evidence>
<sequence length="318" mass="35881">MKILVLTFYLQYLVGIGATSSASSKSVGNLLDQSLANLKQSVEALRQSNQKLTADYQTLKNQVTFLRGLHGKCAPCKSVKDSKYCDCTEIQPRQDCLEFYQAGYKINGIYRLHGHRFSVLNTYCDQTTDNGGWTTFLRRTNGSVNFTRNWNDYKLGFGKLTGEFWFGNENVHDLTKPEVAPKKSELLINMIMVGQTKMVYAKYDIFEVGDEASKYMLTISGASGNVSKPNTFGNKHNGMKFSTFDSDNDTMPPDSSAHGGSCAKAYGSGWWYNYCYDTLLTGKYNFTKGSTLYAEITWDDGQIDMDPIFVEMKFRRKT</sequence>
<dbReference type="InterPro" id="IPR050373">
    <property type="entry name" value="Fibrinogen_C-term_domain"/>
</dbReference>
<dbReference type="RefSeq" id="XP_066922717.1">
    <property type="nucleotide sequence ID" value="XM_067066616.1"/>
</dbReference>
<keyword evidence="2" id="KW-0732">Signal</keyword>
<feature type="coiled-coil region" evidence="1">
    <location>
        <begin position="35"/>
        <end position="62"/>
    </location>
</feature>
<evidence type="ECO:0000313" key="4">
    <source>
        <dbReference type="EnsemblMetazoa" id="CLYHEMP018133.2"/>
    </source>
</evidence>
<dbReference type="OrthoDB" id="7972392at2759"/>
<dbReference type="NCBIfam" id="NF040941">
    <property type="entry name" value="GGGWT_bact"/>
    <property type="match status" value="1"/>
</dbReference>
<dbReference type="PANTHER" id="PTHR19143">
    <property type="entry name" value="FIBRINOGEN/TENASCIN/ANGIOPOEITIN"/>
    <property type="match status" value="1"/>
</dbReference>
<dbReference type="PANTHER" id="PTHR19143:SF458">
    <property type="entry name" value="FIBRINOGEN C-TERMINAL DOMAIN-CONTAINING PROTEIN-RELATED"/>
    <property type="match status" value="1"/>
</dbReference>
<dbReference type="SUPFAM" id="SSF56496">
    <property type="entry name" value="Fibrinogen C-terminal domain-like"/>
    <property type="match status" value="1"/>
</dbReference>
<dbReference type="AlphaFoldDB" id="A0A7M5X642"/>
<keyword evidence="5" id="KW-1185">Reference proteome</keyword>
<dbReference type="GeneID" id="136810046"/>
<evidence type="ECO:0000259" key="3">
    <source>
        <dbReference type="PROSITE" id="PS51406"/>
    </source>
</evidence>
<dbReference type="Pfam" id="PF00147">
    <property type="entry name" value="Fibrinogen_C"/>
    <property type="match status" value="1"/>
</dbReference>
<dbReference type="InterPro" id="IPR002181">
    <property type="entry name" value="Fibrinogen_a/b/g_C_dom"/>
</dbReference>
<evidence type="ECO:0000256" key="1">
    <source>
        <dbReference type="SAM" id="Coils"/>
    </source>
</evidence>
<dbReference type="SMART" id="SM00186">
    <property type="entry name" value="FBG"/>
    <property type="match status" value="1"/>
</dbReference>
<dbReference type="InterPro" id="IPR014716">
    <property type="entry name" value="Fibrinogen_a/b/g_C_1"/>
</dbReference>
<dbReference type="EnsemblMetazoa" id="CLYHEMT018133.2">
    <property type="protein sequence ID" value="CLYHEMP018133.2"/>
    <property type="gene ID" value="CLYHEMG018133"/>
</dbReference>
<organism evidence="4 5">
    <name type="scientific">Clytia hemisphaerica</name>
    <dbReference type="NCBI Taxonomy" id="252671"/>
    <lineage>
        <taxon>Eukaryota</taxon>
        <taxon>Metazoa</taxon>
        <taxon>Cnidaria</taxon>
        <taxon>Hydrozoa</taxon>
        <taxon>Hydroidolina</taxon>
        <taxon>Leptothecata</taxon>
        <taxon>Obeliida</taxon>
        <taxon>Clytiidae</taxon>
        <taxon>Clytia</taxon>
    </lineage>
</organism>
<proteinExistence type="predicted"/>
<feature type="signal peptide" evidence="2">
    <location>
        <begin position="1"/>
        <end position="18"/>
    </location>
</feature>
<dbReference type="CDD" id="cd00087">
    <property type="entry name" value="FReD"/>
    <property type="match status" value="1"/>
</dbReference>
<dbReference type="Proteomes" id="UP000594262">
    <property type="component" value="Unplaced"/>
</dbReference>
<dbReference type="GO" id="GO:0005615">
    <property type="term" value="C:extracellular space"/>
    <property type="evidence" value="ECO:0007669"/>
    <property type="project" value="TreeGrafter"/>
</dbReference>